<feature type="domain" description="DUF6535" evidence="2">
    <location>
        <begin position="6"/>
        <end position="151"/>
    </location>
</feature>
<comment type="caution">
    <text evidence="3">The sequence shown here is derived from an EMBL/GenBank/DDBJ whole genome shotgun (WGS) entry which is preliminary data.</text>
</comment>
<dbReference type="EMBL" id="JARKIE010000277">
    <property type="protein sequence ID" value="KAJ7658564.1"/>
    <property type="molecule type" value="Genomic_DNA"/>
</dbReference>
<evidence type="ECO:0000259" key="2">
    <source>
        <dbReference type="Pfam" id="PF20153"/>
    </source>
</evidence>
<keyword evidence="1" id="KW-1133">Transmembrane helix</keyword>
<gene>
    <name evidence="3" type="ORF">B0H17DRAFT_955101</name>
</gene>
<name>A0AAD7G288_MYCRO</name>
<dbReference type="AlphaFoldDB" id="A0AAD7G288"/>
<dbReference type="Proteomes" id="UP001221757">
    <property type="component" value="Unassembled WGS sequence"/>
</dbReference>
<reference evidence="3" key="1">
    <citation type="submission" date="2023-03" db="EMBL/GenBank/DDBJ databases">
        <title>Massive genome expansion in bonnet fungi (Mycena s.s.) driven by repeated elements and novel gene families across ecological guilds.</title>
        <authorList>
            <consortium name="Lawrence Berkeley National Laboratory"/>
            <person name="Harder C.B."/>
            <person name="Miyauchi S."/>
            <person name="Viragh M."/>
            <person name="Kuo A."/>
            <person name="Thoen E."/>
            <person name="Andreopoulos B."/>
            <person name="Lu D."/>
            <person name="Skrede I."/>
            <person name="Drula E."/>
            <person name="Henrissat B."/>
            <person name="Morin E."/>
            <person name="Kohler A."/>
            <person name="Barry K."/>
            <person name="LaButti K."/>
            <person name="Morin E."/>
            <person name="Salamov A."/>
            <person name="Lipzen A."/>
            <person name="Mereny Z."/>
            <person name="Hegedus B."/>
            <person name="Baldrian P."/>
            <person name="Stursova M."/>
            <person name="Weitz H."/>
            <person name="Taylor A."/>
            <person name="Grigoriev I.V."/>
            <person name="Nagy L.G."/>
            <person name="Martin F."/>
            <person name="Kauserud H."/>
        </authorList>
    </citation>
    <scope>NUCLEOTIDE SEQUENCE</scope>
    <source>
        <strain evidence="3">CBHHK067</strain>
    </source>
</reference>
<feature type="transmembrane region" description="Helical" evidence="1">
    <location>
        <begin position="157"/>
        <end position="181"/>
    </location>
</feature>
<feature type="transmembrane region" description="Helical" evidence="1">
    <location>
        <begin position="63"/>
        <end position="89"/>
    </location>
</feature>
<protein>
    <recommendedName>
        <fullName evidence="2">DUF6535 domain-containing protein</fullName>
    </recommendedName>
</protein>
<keyword evidence="1" id="KW-0472">Membrane</keyword>
<evidence type="ECO:0000313" key="4">
    <source>
        <dbReference type="Proteomes" id="UP001221757"/>
    </source>
</evidence>
<organism evidence="3 4">
    <name type="scientific">Mycena rosella</name>
    <name type="common">Pink bonnet</name>
    <name type="synonym">Agaricus rosellus</name>
    <dbReference type="NCBI Taxonomy" id="1033263"/>
    <lineage>
        <taxon>Eukaryota</taxon>
        <taxon>Fungi</taxon>
        <taxon>Dikarya</taxon>
        <taxon>Basidiomycota</taxon>
        <taxon>Agaricomycotina</taxon>
        <taxon>Agaricomycetes</taxon>
        <taxon>Agaricomycetidae</taxon>
        <taxon>Agaricales</taxon>
        <taxon>Marasmiineae</taxon>
        <taxon>Mycenaceae</taxon>
        <taxon>Mycena</taxon>
    </lineage>
</organism>
<proteinExistence type="predicted"/>
<sequence>MFETQAGLFSGSLTAFIIESYKNLTPDPGESVVTLLQQISAQLNGSTNAPYSTPGTSTFTPPVAALLCNALWFISLTLSLTCALVATLVEQWARDFLHRADVRSAPVERARIFSYLYYGLKRFKMHSVVEVLPLLLHASLVFFAGLVAFLAPVNTFIMILGAGLLAGVVSVYMFLTILPLVHLDCPYRTP</sequence>
<evidence type="ECO:0000313" key="3">
    <source>
        <dbReference type="EMBL" id="KAJ7658564.1"/>
    </source>
</evidence>
<feature type="transmembrane region" description="Helical" evidence="1">
    <location>
        <begin position="131"/>
        <end position="151"/>
    </location>
</feature>
<feature type="non-terminal residue" evidence="3">
    <location>
        <position position="190"/>
    </location>
</feature>
<keyword evidence="1" id="KW-0812">Transmembrane</keyword>
<accession>A0AAD7G288</accession>
<dbReference type="InterPro" id="IPR045338">
    <property type="entry name" value="DUF6535"/>
</dbReference>
<keyword evidence="4" id="KW-1185">Reference proteome</keyword>
<dbReference type="Pfam" id="PF20153">
    <property type="entry name" value="DUF6535"/>
    <property type="match status" value="1"/>
</dbReference>
<evidence type="ECO:0000256" key="1">
    <source>
        <dbReference type="SAM" id="Phobius"/>
    </source>
</evidence>